<dbReference type="CDD" id="cd12148">
    <property type="entry name" value="fungal_TF_MHR"/>
    <property type="match status" value="1"/>
</dbReference>
<dbReference type="InterPro" id="IPR036864">
    <property type="entry name" value="Zn2-C6_fun-type_DNA-bd_sf"/>
</dbReference>
<feature type="region of interest" description="Disordered" evidence="7">
    <location>
        <begin position="58"/>
        <end position="102"/>
    </location>
</feature>
<keyword evidence="4" id="KW-0804">Transcription</keyword>
<dbReference type="GO" id="GO:0009893">
    <property type="term" value="P:positive regulation of metabolic process"/>
    <property type="evidence" value="ECO:0007669"/>
    <property type="project" value="UniProtKB-ARBA"/>
</dbReference>
<dbReference type="OrthoDB" id="5296287at2759"/>
<protein>
    <submittedName>
        <fullName evidence="9">Fungal-specific transcription factor</fullName>
    </submittedName>
</protein>
<organism evidence="9 10">
    <name type="scientific">Aspergillus bertholletiae</name>
    <dbReference type="NCBI Taxonomy" id="1226010"/>
    <lineage>
        <taxon>Eukaryota</taxon>
        <taxon>Fungi</taxon>
        <taxon>Dikarya</taxon>
        <taxon>Ascomycota</taxon>
        <taxon>Pezizomycotina</taxon>
        <taxon>Eurotiomycetes</taxon>
        <taxon>Eurotiomycetidae</taxon>
        <taxon>Eurotiales</taxon>
        <taxon>Aspergillaceae</taxon>
        <taxon>Aspergillus</taxon>
        <taxon>Aspergillus subgen. Circumdati</taxon>
    </lineage>
</organism>
<keyword evidence="10" id="KW-1185">Reference proteome</keyword>
<dbReference type="SUPFAM" id="SSF57701">
    <property type="entry name" value="Zn2/Cys6 DNA-binding domain"/>
    <property type="match status" value="1"/>
</dbReference>
<evidence type="ECO:0000256" key="5">
    <source>
        <dbReference type="ARBA" id="ARBA00023242"/>
    </source>
</evidence>
<proteinExistence type="predicted"/>
<reference evidence="9 10" key="1">
    <citation type="submission" date="2019-04" db="EMBL/GenBank/DDBJ databases">
        <title>Friends and foes A comparative genomics studyof 23 Aspergillus species from section Flavi.</title>
        <authorList>
            <consortium name="DOE Joint Genome Institute"/>
            <person name="Kjaerbolling I."/>
            <person name="Vesth T."/>
            <person name="Frisvad J.C."/>
            <person name="Nybo J.L."/>
            <person name="Theobald S."/>
            <person name="Kildgaard S."/>
            <person name="Isbrandt T."/>
            <person name="Kuo A."/>
            <person name="Sato A."/>
            <person name="Lyhne E.K."/>
            <person name="Kogle M.E."/>
            <person name="Wiebenga A."/>
            <person name="Kun R.S."/>
            <person name="Lubbers R.J."/>
            <person name="Makela M.R."/>
            <person name="Barry K."/>
            <person name="Chovatia M."/>
            <person name="Clum A."/>
            <person name="Daum C."/>
            <person name="Haridas S."/>
            <person name="He G."/>
            <person name="LaButti K."/>
            <person name="Lipzen A."/>
            <person name="Mondo S."/>
            <person name="Riley R."/>
            <person name="Salamov A."/>
            <person name="Simmons B.A."/>
            <person name="Magnuson J.K."/>
            <person name="Henrissat B."/>
            <person name="Mortensen U.H."/>
            <person name="Larsen T.O."/>
            <person name="Devries R.P."/>
            <person name="Grigoriev I.V."/>
            <person name="Machida M."/>
            <person name="Baker S.E."/>
            <person name="Andersen M.R."/>
        </authorList>
    </citation>
    <scope>NUCLEOTIDE SEQUENCE [LARGE SCALE GENOMIC DNA]</scope>
    <source>
        <strain evidence="9 10">IBT 29228</strain>
    </source>
</reference>
<keyword evidence="5" id="KW-0539">Nucleus</keyword>
<keyword evidence="2" id="KW-0805">Transcription regulation</keyword>
<dbReference type="Gene3D" id="4.10.240.10">
    <property type="entry name" value="Zn(2)-C6 fungal-type DNA-binding domain"/>
    <property type="match status" value="1"/>
</dbReference>
<evidence type="ECO:0000259" key="8">
    <source>
        <dbReference type="PROSITE" id="PS50048"/>
    </source>
</evidence>
<dbReference type="PANTHER" id="PTHR47654:SF4">
    <property type="entry name" value="ZN(II)2CYS6 TRANSCRIPTION FACTOR (EUROFUNG)"/>
    <property type="match status" value="1"/>
</dbReference>
<dbReference type="GO" id="GO:0000981">
    <property type="term" value="F:DNA-binding transcription factor activity, RNA polymerase II-specific"/>
    <property type="evidence" value="ECO:0007669"/>
    <property type="project" value="InterPro"/>
</dbReference>
<dbReference type="SMART" id="SM00066">
    <property type="entry name" value="GAL4"/>
    <property type="match status" value="1"/>
</dbReference>
<dbReference type="GO" id="GO:0008270">
    <property type="term" value="F:zinc ion binding"/>
    <property type="evidence" value="ECO:0007669"/>
    <property type="project" value="InterPro"/>
</dbReference>
<dbReference type="AlphaFoldDB" id="A0A5N7B5U1"/>
<gene>
    <name evidence="9" type="ORF">BDV26DRAFT_293205</name>
</gene>
<dbReference type="CDD" id="cd00067">
    <property type="entry name" value="GAL4"/>
    <property type="match status" value="1"/>
</dbReference>
<accession>A0A5N7B5U1</accession>
<feature type="coiled-coil region" evidence="6">
    <location>
        <begin position="145"/>
        <end position="172"/>
    </location>
</feature>
<name>A0A5N7B5U1_9EURO</name>
<evidence type="ECO:0000256" key="7">
    <source>
        <dbReference type="SAM" id="MobiDB-lite"/>
    </source>
</evidence>
<evidence type="ECO:0000256" key="1">
    <source>
        <dbReference type="ARBA" id="ARBA00022723"/>
    </source>
</evidence>
<evidence type="ECO:0000256" key="6">
    <source>
        <dbReference type="SAM" id="Coils"/>
    </source>
</evidence>
<evidence type="ECO:0000256" key="4">
    <source>
        <dbReference type="ARBA" id="ARBA00023163"/>
    </source>
</evidence>
<dbReference type="SMART" id="SM00906">
    <property type="entry name" value="Fungal_trans"/>
    <property type="match status" value="1"/>
</dbReference>
<keyword evidence="3" id="KW-0238">DNA-binding</keyword>
<keyword evidence="1" id="KW-0479">Metal-binding</keyword>
<evidence type="ECO:0000313" key="10">
    <source>
        <dbReference type="Proteomes" id="UP000326198"/>
    </source>
</evidence>
<feature type="region of interest" description="Disordered" evidence="7">
    <location>
        <begin position="181"/>
        <end position="200"/>
    </location>
</feature>
<dbReference type="PROSITE" id="PS50048">
    <property type="entry name" value="ZN2_CY6_FUNGAL_2"/>
    <property type="match status" value="1"/>
</dbReference>
<keyword evidence="6" id="KW-0175">Coiled coil</keyword>
<sequence>MENNHRPYYYNFLPPGEEDVRSPWLDPLVSQSSDWLLGSVPVSPGSFPATSFNPYAIPPYPDRPSFPNQQSSRSSSSREIPKVAIPRTTGVNSQSQRRRSARACEPCRQRKIKCDGNKPACKQCVEHNVSCSYLDVKRVRDQKQLEVLAKKVKRYEKLLEELEPEIESALARRVRRSLQVQGHEVSSADNDSDSGDETSSVGSLYEIDLIDEDLNRDEKSIATGFFGKNSEISWMQRLEDAVEGRSRGLDDSGMTLDQATPMQEQKHDVHTATVSYHLDDLQLPLMDCVDAYALPPKALADQFLNAFMESVHPSFMVIRKSIFIAQYRQFFGQPSNPPRRWLAILNMIFAIGCRHQQLVDHEGDGDLDGVLYLNRARKLALSGNVLFEHADLQQIQVEFLVALYLLSMDQVNRSFKFSSMALRSALSLGINLRLVDGRTHYMSKEARNRLWWSIYLLEHQLTSITGRVSCVSENLSSTPLPVPFEEDAFDRPDVHCLFRDSSMRESRLKLTLFQTEEEARPTAEWLLTCEPTPSLFFYCLVDLTSIAQAVTNKVYSIQALREPSGRIHRRIRKYNKTLETWLSKLPKAFRFTIPGSEQFKAPTADDPFIRERICLAFNYYSAKITLCRPCVTHANLKGSSSSPSVKTKYSDLRNEMAFSCLCSAYSLVSILPEKPDIHWLARATPWWTILHYLMQANTALLLGLSCWSITETPKSSKFMNSAINTQTILEACEKVIRWLHTMSYTSTAARRAFLFSDSFIRRIAPNLGLTLTGLPDGSSLPSYNDSIWMMPDGPG</sequence>
<dbReference type="GO" id="GO:0006351">
    <property type="term" value="P:DNA-templated transcription"/>
    <property type="evidence" value="ECO:0007669"/>
    <property type="project" value="InterPro"/>
</dbReference>
<evidence type="ECO:0000313" key="9">
    <source>
        <dbReference type="EMBL" id="KAE8377482.1"/>
    </source>
</evidence>
<dbReference type="InterPro" id="IPR053230">
    <property type="entry name" value="Trans_reg_galc"/>
</dbReference>
<evidence type="ECO:0000256" key="3">
    <source>
        <dbReference type="ARBA" id="ARBA00023125"/>
    </source>
</evidence>
<dbReference type="InterPro" id="IPR001138">
    <property type="entry name" value="Zn2Cys6_DnaBD"/>
</dbReference>
<dbReference type="EMBL" id="ML736223">
    <property type="protein sequence ID" value="KAE8377482.1"/>
    <property type="molecule type" value="Genomic_DNA"/>
</dbReference>
<evidence type="ECO:0000256" key="2">
    <source>
        <dbReference type="ARBA" id="ARBA00023015"/>
    </source>
</evidence>
<dbReference type="InterPro" id="IPR007219">
    <property type="entry name" value="XnlR_reg_dom"/>
</dbReference>
<dbReference type="PROSITE" id="PS00463">
    <property type="entry name" value="ZN2_CY6_FUNGAL_1"/>
    <property type="match status" value="1"/>
</dbReference>
<dbReference type="Pfam" id="PF04082">
    <property type="entry name" value="Fungal_trans"/>
    <property type="match status" value="1"/>
</dbReference>
<dbReference type="Pfam" id="PF00172">
    <property type="entry name" value="Zn_clus"/>
    <property type="match status" value="1"/>
</dbReference>
<dbReference type="Proteomes" id="UP000326198">
    <property type="component" value="Unassembled WGS sequence"/>
</dbReference>
<dbReference type="PANTHER" id="PTHR47654">
    <property type="entry name" value="ZN(II)2CYS6 TRANSCRIPTION FACTOR (EUROFUNG)-RELATED"/>
    <property type="match status" value="1"/>
</dbReference>
<dbReference type="GO" id="GO:0003677">
    <property type="term" value="F:DNA binding"/>
    <property type="evidence" value="ECO:0007669"/>
    <property type="project" value="UniProtKB-KW"/>
</dbReference>
<feature type="domain" description="Zn(2)-C6 fungal-type" evidence="8">
    <location>
        <begin position="103"/>
        <end position="133"/>
    </location>
</feature>